<feature type="transmembrane region" description="Helical" evidence="2">
    <location>
        <begin position="160"/>
        <end position="179"/>
    </location>
</feature>
<evidence type="ECO:0000313" key="3">
    <source>
        <dbReference type="EMBL" id="QHU02825.1"/>
    </source>
</evidence>
<accession>A0A6C0JAG7</accession>
<keyword evidence="2" id="KW-0472">Membrane</keyword>
<sequence>MENATSINVVDGERNDRNEDDHNPSHLEILVEDSNSELSVSDSENDDSDGINYSLDDPVQLETILRNDVIAHRRRKPLFKKLNYKTVENSIDNNYFDANHKYSSSLDIIASYLKGQKLIYMESKYYCEQRLNYLMMPAIFMSSMATVVSGSIYIDEYKSTILGCVNALIAFLLSMVNYFKLDAASEAHKITSHQYDKLQSSIEFTSGSVLLFKTVNKDESPNDGQTDDELLTRATDHHYSKEKLEKELLNKLNDIEHKIGDIKETNQFIIPRYIRYTYPIIYNTNVFSVIKKIDDQRRRMISNLKNIRNDILYFNSIKEKNSGTLPANQNRHLISLYKLKKHKINQILVLKSSFSIIDQIFKAEIENAERNRQWSLKNIFGIRSPKEPLRDPEHLNAFVSDLMDPFNDKYSIIRSFVDNDDSSRIFETDV</sequence>
<proteinExistence type="predicted"/>
<feature type="region of interest" description="Disordered" evidence="1">
    <location>
        <begin position="1"/>
        <end position="53"/>
    </location>
</feature>
<feature type="transmembrane region" description="Helical" evidence="2">
    <location>
        <begin position="131"/>
        <end position="154"/>
    </location>
</feature>
<keyword evidence="2" id="KW-1133">Transmembrane helix</keyword>
<organism evidence="3">
    <name type="scientific">viral metagenome</name>
    <dbReference type="NCBI Taxonomy" id="1070528"/>
    <lineage>
        <taxon>unclassified sequences</taxon>
        <taxon>metagenomes</taxon>
        <taxon>organismal metagenomes</taxon>
    </lineage>
</organism>
<protein>
    <submittedName>
        <fullName evidence="3">Uncharacterized protein</fullName>
    </submittedName>
</protein>
<name>A0A6C0JAG7_9ZZZZ</name>
<dbReference type="EMBL" id="MN740364">
    <property type="protein sequence ID" value="QHU02825.1"/>
    <property type="molecule type" value="Genomic_DNA"/>
</dbReference>
<feature type="compositionally biased region" description="Basic and acidic residues" evidence="1">
    <location>
        <begin position="11"/>
        <end position="25"/>
    </location>
</feature>
<reference evidence="3" key="1">
    <citation type="journal article" date="2020" name="Nature">
        <title>Giant virus diversity and host interactions through global metagenomics.</title>
        <authorList>
            <person name="Schulz F."/>
            <person name="Roux S."/>
            <person name="Paez-Espino D."/>
            <person name="Jungbluth S."/>
            <person name="Walsh D.A."/>
            <person name="Denef V.J."/>
            <person name="McMahon K.D."/>
            <person name="Konstantinidis K.T."/>
            <person name="Eloe-Fadrosh E.A."/>
            <person name="Kyrpides N.C."/>
            <person name="Woyke T."/>
        </authorList>
    </citation>
    <scope>NUCLEOTIDE SEQUENCE</scope>
    <source>
        <strain evidence="3">GVMAG-M-3300025880-76</strain>
    </source>
</reference>
<dbReference type="AlphaFoldDB" id="A0A6C0JAG7"/>
<evidence type="ECO:0000256" key="2">
    <source>
        <dbReference type="SAM" id="Phobius"/>
    </source>
</evidence>
<keyword evidence="2" id="KW-0812">Transmembrane</keyword>
<evidence type="ECO:0000256" key="1">
    <source>
        <dbReference type="SAM" id="MobiDB-lite"/>
    </source>
</evidence>